<dbReference type="RefSeq" id="WP_141178050.1">
    <property type="nucleotide sequence ID" value="NZ_JBHUFX010000005.1"/>
</dbReference>
<feature type="chain" id="PRO_5021260105" evidence="2">
    <location>
        <begin position="24"/>
        <end position="121"/>
    </location>
</feature>
<dbReference type="AlphaFoldDB" id="A0A506UXC7"/>
<dbReference type="Proteomes" id="UP000319523">
    <property type="component" value="Unassembled WGS sequence"/>
</dbReference>
<feature type="compositionally biased region" description="Basic and acidic residues" evidence="1">
    <location>
        <begin position="84"/>
        <end position="95"/>
    </location>
</feature>
<feature type="signal peptide" evidence="2">
    <location>
        <begin position="1"/>
        <end position="23"/>
    </location>
</feature>
<evidence type="ECO:0000313" key="3">
    <source>
        <dbReference type="EMBL" id="TPW38035.1"/>
    </source>
</evidence>
<proteinExistence type="predicted"/>
<reference evidence="3 4" key="1">
    <citation type="submission" date="2019-06" db="EMBL/GenBank/DDBJ databases">
        <authorList>
            <person name="Yang Y."/>
        </authorList>
    </citation>
    <scope>NUCLEOTIDE SEQUENCE [LARGE SCALE GENOMIC DNA]</scope>
    <source>
        <strain evidence="3 4">BIT-26</strain>
    </source>
</reference>
<dbReference type="GO" id="GO:0003677">
    <property type="term" value="F:DNA binding"/>
    <property type="evidence" value="ECO:0007669"/>
    <property type="project" value="UniProtKB-KW"/>
</dbReference>
<organism evidence="3 4">
    <name type="scientific">Mixta tenebrionis</name>
    <dbReference type="NCBI Taxonomy" id="2562439"/>
    <lineage>
        <taxon>Bacteria</taxon>
        <taxon>Pseudomonadati</taxon>
        <taxon>Pseudomonadota</taxon>
        <taxon>Gammaproteobacteria</taxon>
        <taxon>Enterobacterales</taxon>
        <taxon>Erwiniaceae</taxon>
        <taxon>Mixta</taxon>
    </lineage>
</organism>
<sequence length="121" mass="11965">MMNKIAIAVLTAAMTLGSGAALAAQGNNGTANQAADAGAVAPGAKENLPPNNVDNNDINTGSSNISGSGTSTPTAGSNGMSADQMDKNAQCKDGKCPNINEKVQTQQGGGDVDRKTDGTTQ</sequence>
<name>A0A506UXC7_9GAMM</name>
<keyword evidence="3" id="KW-0238">DNA-binding</keyword>
<dbReference type="InterPro" id="IPR020363">
    <property type="entry name" value="Uncharacterised_YbgS"/>
</dbReference>
<keyword evidence="2" id="KW-0732">Signal</keyword>
<feature type="compositionally biased region" description="Low complexity" evidence="1">
    <location>
        <begin position="54"/>
        <end position="79"/>
    </location>
</feature>
<dbReference type="Pfam" id="PF13985">
    <property type="entry name" value="YbgS"/>
    <property type="match status" value="1"/>
</dbReference>
<gene>
    <name evidence="3" type="ORF">FKM52_20980</name>
</gene>
<feature type="compositionally biased region" description="Basic and acidic residues" evidence="1">
    <location>
        <begin position="111"/>
        <end position="121"/>
    </location>
</feature>
<accession>A0A506UXC7</accession>
<keyword evidence="3" id="KW-0371">Homeobox</keyword>
<feature type="region of interest" description="Disordered" evidence="1">
    <location>
        <begin position="23"/>
        <end position="121"/>
    </location>
</feature>
<dbReference type="EMBL" id="VHQI01000023">
    <property type="protein sequence ID" value="TPW38035.1"/>
    <property type="molecule type" value="Genomic_DNA"/>
</dbReference>
<evidence type="ECO:0000256" key="2">
    <source>
        <dbReference type="SAM" id="SignalP"/>
    </source>
</evidence>
<comment type="caution">
    <text evidence="3">The sequence shown here is derived from an EMBL/GenBank/DDBJ whole genome shotgun (WGS) entry which is preliminary data.</text>
</comment>
<keyword evidence="4" id="KW-1185">Reference proteome</keyword>
<evidence type="ECO:0000313" key="4">
    <source>
        <dbReference type="Proteomes" id="UP000319523"/>
    </source>
</evidence>
<evidence type="ECO:0000256" key="1">
    <source>
        <dbReference type="SAM" id="MobiDB-lite"/>
    </source>
</evidence>
<dbReference type="OrthoDB" id="6548960at2"/>
<feature type="compositionally biased region" description="Low complexity" evidence="1">
    <location>
        <begin position="23"/>
        <end position="44"/>
    </location>
</feature>
<protein>
    <submittedName>
        <fullName evidence="3">Homeobox protein YbgS</fullName>
    </submittedName>
</protein>